<gene>
    <name evidence="3" type="ORF">SAMN04515668_3972</name>
</gene>
<sequence length="324" mass="35119">MKRLRLFRWVGLCLILALGNACQSSKSEEKATSSVTEERANLPTAAPPVGTPPVAMAPPPASPAQLRTLAQSFDPIIRGAWVTTGYLEAVQKSKSPLKAADAVGAVSEIHINPAARAGDSLVLTVGFGNHEGGNTTLYYRPGQQPNSLATRYRDYDSPGSYAELSYRLGPRDTTLLLTTYSRSRRALNRTAYRRVAGAQVGTLGALNRAVNQRLFVGSYTGVDSLGKPAAMQFAANGRLKGLKGFRTYTVNTDFSGGPGNDIDHLVLDPQTKHTRLMGYSHRADTLRLYAADTVEPQLVAGTEDEYTLPVLVRGRLLFTLVRRR</sequence>
<feature type="region of interest" description="Disordered" evidence="1">
    <location>
        <begin position="26"/>
        <end position="63"/>
    </location>
</feature>
<reference evidence="4" key="1">
    <citation type="submission" date="2016-10" db="EMBL/GenBank/DDBJ databases">
        <authorList>
            <person name="Varghese N."/>
            <person name="Submissions S."/>
        </authorList>
    </citation>
    <scope>NUCLEOTIDE SEQUENCE [LARGE SCALE GENOMIC DNA]</scope>
    <source>
        <strain evidence="4">OR362-8,ATCC BAA-1266,JCM 13504</strain>
    </source>
</reference>
<dbReference type="AlphaFoldDB" id="A0A1I6AWF8"/>
<evidence type="ECO:0000313" key="4">
    <source>
        <dbReference type="Proteomes" id="UP000199029"/>
    </source>
</evidence>
<feature type="chain" id="PRO_5011768268" evidence="2">
    <location>
        <begin position="24"/>
        <end position="324"/>
    </location>
</feature>
<feature type="compositionally biased region" description="Pro residues" evidence="1">
    <location>
        <begin position="45"/>
        <end position="62"/>
    </location>
</feature>
<evidence type="ECO:0000256" key="1">
    <source>
        <dbReference type="SAM" id="MobiDB-lite"/>
    </source>
</evidence>
<keyword evidence="2" id="KW-0732">Signal</keyword>
<keyword evidence="4" id="KW-1185">Reference proteome</keyword>
<proteinExistence type="predicted"/>
<organism evidence="3 4">
    <name type="scientific">Hymenobacter arizonensis</name>
    <name type="common">Siccationidurans arizonensis</name>
    <dbReference type="NCBI Taxonomy" id="1227077"/>
    <lineage>
        <taxon>Bacteria</taxon>
        <taxon>Pseudomonadati</taxon>
        <taxon>Bacteroidota</taxon>
        <taxon>Cytophagia</taxon>
        <taxon>Cytophagales</taxon>
        <taxon>Hymenobacteraceae</taxon>
        <taxon>Hymenobacter</taxon>
    </lineage>
</organism>
<dbReference type="RefSeq" id="WP_143080295.1">
    <property type="nucleotide sequence ID" value="NZ_FOXS01000006.1"/>
</dbReference>
<dbReference type="Proteomes" id="UP000199029">
    <property type="component" value="Unassembled WGS sequence"/>
</dbReference>
<accession>A0A1I6AWF8</accession>
<feature type="signal peptide" evidence="2">
    <location>
        <begin position="1"/>
        <end position="23"/>
    </location>
</feature>
<evidence type="ECO:0000256" key="2">
    <source>
        <dbReference type="SAM" id="SignalP"/>
    </source>
</evidence>
<dbReference type="OrthoDB" id="886674at2"/>
<dbReference type="STRING" id="1227077.SAMN04515668_3972"/>
<name>A0A1I6AWF8_HYMAR</name>
<feature type="compositionally biased region" description="Basic and acidic residues" evidence="1">
    <location>
        <begin position="26"/>
        <end position="40"/>
    </location>
</feature>
<evidence type="ECO:0000313" key="3">
    <source>
        <dbReference type="EMBL" id="SFQ73051.1"/>
    </source>
</evidence>
<protein>
    <submittedName>
        <fullName evidence="3">Uncharacterized protein</fullName>
    </submittedName>
</protein>
<dbReference type="EMBL" id="FOXS01000006">
    <property type="protein sequence ID" value="SFQ73051.1"/>
    <property type="molecule type" value="Genomic_DNA"/>
</dbReference>